<proteinExistence type="evidence at transcript level"/>
<dbReference type="AlphaFoldDB" id="V9II25"/>
<protein>
    <submittedName>
        <fullName evidence="1">Uncharacterized protein</fullName>
    </submittedName>
</protein>
<reference evidence="1" key="1">
    <citation type="submission" date="2011-11" db="EMBL/GenBank/DDBJ databases">
        <title>Decoding the brain transcriptome of the Eastern honeybee (Apis cerana) based on pyrosequencing.</title>
        <authorList>
            <person name="Sun L."/>
            <person name="Zheng H."/>
            <person name="Wang Y."/>
            <person name="Xie X."/>
            <person name="Zhu Y."/>
            <person name="Gu W."/>
            <person name="Wang S."/>
        </authorList>
    </citation>
    <scope>NUCLEOTIDE SEQUENCE</scope>
    <source>
        <tissue evidence="1">Brain</tissue>
    </source>
</reference>
<organism evidence="1">
    <name type="scientific">Apis cerana</name>
    <name type="common">Indian honeybee</name>
    <dbReference type="NCBI Taxonomy" id="7461"/>
    <lineage>
        <taxon>Eukaryota</taxon>
        <taxon>Metazoa</taxon>
        <taxon>Ecdysozoa</taxon>
        <taxon>Arthropoda</taxon>
        <taxon>Hexapoda</taxon>
        <taxon>Insecta</taxon>
        <taxon>Pterygota</taxon>
        <taxon>Neoptera</taxon>
        <taxon>Endopterygota</taxon>
        <taxon>Hymenoptera</taxon>
        <taxon>Apocrita</taxon>
        <taxon>Aculeata</taxon>
        <taxon>Apoidea</taxon>
        <taxon>Anthophila</taxon>
        <taxon>Apidae</taxon>
        <taxon>Apis</taxon>
    </lineage>
</organism>
<name>V9II25_APICE</name>
<dbReference type="EMBL" id="JR046104">
    <property type="protein sequence ID" value="AEY60136.1"/>
    <property type="molecule type" value="mRNA"/>
</dbReference>
<sequence>MPLRSEDCRMTLVKKDRRTSTIARHGSMTNEKELSGCMTGLVVCSPTYNMYSSAVKNSNYFVTDDEAVSRF</sequence>
<evidence type="ECO:0000313" key="1">
    <source>
        <dbReference type="EMBL" id="AEY60136.1"/>
    </source>
</evidence>
<gene>
    <name evidence="1" type="ORF">ACCB07325</name>
</gene>
<accession>V9II25</accession>